<comment type="caution">
    <text evidence="1">The sequence shown here is derived from an EMBL/GenBank/DDBJ whole genome shotgun (WGS) entry which is preliminary data.</text>
</comment>
<reference evidence="1" key="1">
    <citation type="submission" date="2019-08" db="EMBL/GenBank/DDBJ databases">
        <authorList>
            <person name="Kucharzyk K."/>
            <person name="Murdoch R.W."/>
            <person name="Higgins S."/>
            <person name="Loffler F."/>
        </authorList>
    </citation>
    <scope>NUCLEOTIDE SEQUENCE</scope>
</reference>
<evidence type="ECO:0000313" key="1">
    <source>
        <dbReference type="EMBL" id="MPN17414.1"/>
    </source>
</evidence>
<gene>
    <name evidence="1" type="ORF">SDC9_164767</name>
</gene>
<dbReference type="EMBL" id="VSSQ01064538">
    <property type="protein sequence ID" value="MPN17414.1"/>
    <property type="molecule type" value="Genomic_DNA"/>
</dbReference>
<accession>A0A645FZX0</accession>
<sequence length="217" mass="23497">MIGAQLAAAGAVLTRRRGADQVERASLEAVVDAGQGTDRADLDDIAREVALVGMTRVDVDLAQRAPLRQRDEVVAADLFTEARAALAQHAALPVDEDLRRDVHRLRVGALEALEPRFARTMTHRLVLQGAFAALVADRAVQRVVDQQELQHALLVFGDLLVGGGGLDDHVRHHGQRTGRLRLHRTPIASVGHLDQALPAGGDRIEQFVIAEPRDVDA</sequence>
<organism evidence="1">
    <name type="scientific">bioreactor metagenome</name>
    <dbReference type="NCBI Taxonomy" id="1076179"/>
    <lineage>
        <taxon>unclassified sequences</taxon>
        <taxon>metagenomes</taxon>
        <taxon>ecological metagenomes</taxon>
    </lineage>
</organism>
<name>A0A645FZX0_9ZZZZ</name>
<dbReference type="AlphaFoldDB" id="A0A645FZX0"/>
<protein>
    <submittedName>
        <fullName evidence="1">Uncharacterized protein</fullName>
    </submittedName>
</protein>
<proteinExistence type="predicted"/>